<dbReference type="InterPro" id="IPR014014">
    <property type="entry name" value="RNA_helicase_DEAD_Q_motif"/>
</dbReference>
<accession>A0AAN6JZ90</accession>
<keyword evidence="3" id="KW-0547">Nucleotide-binding</keyword>
<organism evidence="11 12">
    <name type="scientific">Friedmanniomyces endolithicus</name>
    <dbReference type="NCBI Taxonomy" id="329885"/>
    <lineage>
        <taxon>Eukaryota</taxon>
        <taxon>Fungi</taxon>
        <taxon>Dikarya</taxon>
        <taxon>Ascomycota</taxon>
        <taxon>Pezizomycotina</taxon>
        <taxon>Dothideomycetes</taxon>
        <taxon>Dothideomycetidae</taxon>
        <taxon>Mycosphaerellales</taxon>
        <taxon>Teratosphaeriaceae</taxon>
        <taxon>Friedmanniomyces</taxon>
    </lineage>
</organism>
<proteinExistence type="predicted"/>
<feature type="short sequence motif" description="Q motif" evidence="8">
    <location>
        <begin position="47"/>
        <end position="75"/>
    </location>
</feature>
<reference evidence="11" key="1">
    <citation type="submission" date="2023-06" db="EMBL/GenBank/DDBJ databases">
        <title>Black Yeasts Isolated from many extreme environments.</title>
        <authorList>
            <person name="Coleine C."/>
            <person name="Stajich J.E."/>
            <person name="Selbmann L."/>
        </authorList>
    </citation>
    <scope>NUCLEOTIDE SEQUENCE</scope>
    <source>
        <strain evidence="11">CCFEE 5200</strain>
    </source>
</reference>
<evidence type="ECO:0000256" key="5">
    <source>
        <dbReference type="ARBA" id="ARBA00022806"/>
    </source>
</evidence>
<evidence type="ECO:0000256" key="3">
    <source>
        <dbReference type="ARBA" id="ARBA00022741"/>
    </source>
</evidence>
<dbReference type="PANTHER" id="PTHR47959:SF24">
    <property type="entry name" value="ATP-DEPENDENT RNA HELICASE"/>
    <property type="match status" value="1"/>
</dbReference>
<dbReference type="Gene3D" id="3.40.50.300">
    <property type="entry name" value="P-loop containing nucleotide triphosphate hydrolases"/>
    <property type="match status" value="1"/>
</dbReference>
<dbReference type="PROSITE" id="PS51195">
    <property type="entry name" value="Q_MOTIF"/>
    <property type="match status" value="1"/>
</dbReference>
<evidence type="ECO:0000313" key="12">
    <source>
        <dbReference type="Proteomes" id="UP001175353"/>
    </source>
</evidence>
<dbReference type="GO" id="GO:0042254">
    <property type="term" value="P:ribosome biogenesis"/>
    <property type="evidence" value="ECO:0007669"/>
    <property type="project" value="UniProtKB-KW"/>
</dbReference>
<evidence type="ECO:0000256" key="8">
    <source>
        <dbReference type="PROSITE-ProRule" id="PRU00552"/>
    </source>
</evidence>
<evidence type="ECO:0000259" key="10">
    <source>
        <dbReference type="PROSITE" id="PS51195"/>
    </source>
</evidence>
<keyword evidence="7" id="KW-0539">Nucleus</keyword>
<evidence type="ECO:0000256" key="7">
    <source>
        <dbReference type="ARBA" id="ARBA00023242"/>
    </source>
</evidence>
<dbReference type="GO" id="GO:0010467">
    <property type="term" value="P:gene expression"/>
    <property type="evidence" value="ECO:0007669"/>
    <property type="project" value="UniProtKB-ARBA"/>
</dbReference>
<dbReference type="AlphaFoldDB" id="A0AAN6JZ90"/>
<dbReference type="InterPro" id="IPR027417">
    <property type="entry name" value="P-loop_NTPase"/>
</dbReference>
<evidence type="ECO:0000256" key="2">
    <source>
        <dbReference type="ARBA" id="ARBA00022517"/>
    </source>
</evidence>
<feature type="region of interest" description="Disordered" evidence="9">
    <location>
        <begin position="1"/>
        <end position="44"/>
    </location>
</feature>
<dbReference type="SUPFAM" id="SSF52540">
    <property type="entry name" value="P-loop containing nucleoside triphosphate hydrolases"/>
    <property type="match status" value="1"/>
</dbReference>
<dbReference type="Proteomes" id="UP001175353">
    <property type="component" value="Unassembled WGS sequence"/>
</dbReference>
<comment type="caution">
    <text evidence="11">The sequence shown here is derived from an EMBL/GenBank/DDBJ whole genome shotgun (WGS) entry which is preliminary data.</text>
</comment>
<keyword evidence="4 11" id="KW-0378">Hydrolase</keyword>
<keyword evidence="5" id="KW-0347">Helicase</keyword>
<dbReference type="GO" id="GO:0005634">
    <property type="term" value="C:nucleus"/>
    <property type="evidence" value="ECO:0007669"/>
    <property type="project" value="UniProtKB-SubCell"/>
</dbReference>
<keyword evidence="2" id="KW-0690">Ribosome biogenesis</keyword>
<dbReference type="GO" id="GO:0005524">
    <property type="term" value="F:ATP binding"/>
    <property type="evidence" value="ECO:0007669"/>
    <property type="project" value="UniProtKB-KW"/>
</dbReference>
<evidence type="ECO:0000256" key="1">
    <source>
        <dbReference type="ARBA" id="ARBA00004123"/>
    </source>
</evidence>
<feature type="domain" description="DEAD-box RNA helicase Q" evidence="10">
    <location>
        <begin position="47"/>
        <end position="75"/>
    </location>
</feature>
<dbReference type="InterPro" id="IPR050079">
    <property type="entry name" value="DEAD_box_RNA_helicase"/>
</dbReference>
<gene>
    <name evidence="11" type="primary">RRP3_5</name>
    <name evidence="11" type="ORF">LTR91_021835</name>
</gene>
<name>A0AAN6JZ90_9PEZI</name>
<dbReference type="GO" id="GO:0005829">
    <property type="term" value="C:cytosol"/>
    <property type="evidence" value="ECO:0007669"/>
    <property type="project" value="TreeGrafter"/>
</dbReference>
<dbReference type="GO" id="GO:0003724">
    <property type="term" value="F:RNA helicase activity"/>
    <property type="evidence" value="ECO:0007669"/>
    <property type="project" value="UniProtKB-EC"/>
</dbReference>
<dbReference type="PANTHER" id="PTHR47959">
    <property type="entry name" value="ATP-DEPENDENT RNA HELICASE RHLE-RELATED"/>
    <property type="match status" value="1"/>
</dbReference>
<dbReference type="EMBL" id="JAUJLE010000403">
    <property type="protein sequence ID" value="KAK0957522.1"/>
    <property type="molecule type" value="Genomic_DNA"/>
</dbReference>
<feature type="non-terminal residue" evidence="11">
    <location>
        <position position="94"/>
    </location>
</feature>
<keyword evidence="6" id="KW-0067">ATP-binding</keyword>
<feature type="compositionally biased region" description="Basic and acidic residues" evidence="9">
    <location>
        <begin position="34"/>
        <end position="44"/>
    </location>
</feature>
<protein>
    <submittedName>
        <fullName evidence="11">Ribosomal RNA processing protein</fullName>
        <ecNumber evidence="11">3.6.4.13</ecNumber>
    </submittedName>
</protein>
<comment type="subcellular location">
    <subcellularLocation>
        <location evidence="1">Nucleus</location>
    </subcellularLocation>
</comment>
<evidence type="ECO:0000313" key="11">
    <source>
        <dbReference type="EMBL" id="KAK0957522.1"/>
    </source>
</evidence>
<evidence type="ECO:0000256" key="9">
    <source>
        <dbReference type="SAM" id="MobiDB-lite"/>
    </source>
</evidence>
<dbReference type="EC" id="3.6.4.13" evidence="11"/>
<sequence>MSDHKRRKLSHDANPAQVEKEEKARTETGTAIETDTKTETDPETKTTTFAELGVTDALCEACTALGFKTPTAIQAESIPIALSGKDIIGLAETG</sequence>
<evidence type="ECO:0000256" key="6">
    <source>
        <dbReference type="ARBA" id="ARBA00022840"/>
    </source>
</evidence>
<evidence type="ECO:0000256" key="4">
    <source>
        <dbReference type="ARBA" id="ARBA00022801"/>
    </source>
</evidence>
<keyword evidence="12" id="KW-1185">Reference proteome</keyword>
<dbReference type="GO" id="GO:0016787">
    <property type="term" value="F:hydrolase activity"/>
    <property type="evidence" value="ECO:0007669"/>
    <property type="project" value="UniProtKB-KW"/>
</dbReference>